<sequence length="104" mass="12375">MLVRSKTSTMHRSHHTPLWNDELRLPPAPVFRHYFGRHKLQAGKLETTTKDDRLMLHEKHEENKDDHGEVKREITRAYCNRKGSTQKVSSRTCRRMICIILKVR</sequence>
<evidence type="ECO:0000313" key="1">
    <source>
        <dbReference type="EMBL" id="CDW60643.1"/>
    </source>
</evidence>
<reference evidence="1" key="1">
    <citation type="submission" date="2014-01" db="EMBL/GenBank/DDBJ databases">
        <authorList>
            <person name="Aslett M."/>
        </authorList>
    </citation>
    <scope>NUCLEOTIDE SEQUENCE</scope>
</reference>
<reference evidence="1" key="2">
    <citation type="submission" date="2014-03" db="EMBL/GenBank/DDBJ databases">
        <title>The whipworm genome and dual-species transcriptomics of an intimate host-pathogen interaction.</title>
        <authorList>
            <person name="Foth B.J."/>
            <person name="Tsai I.J."/>
            <person name="Reid A.J."/>
            <person name="Bancroft A.J."/>
            <person name="Nichol S."/>
            <person name="Tracey A."/>
            <person name="Holroyd N."/>
            <person name="Cotton J.A."/>
            <person name="Stanley E.J."/>
            <person name="Zarowiecki M."/>
            <person name="Liu J.Z."/>
            <person name="Huckvale T."/>
            <person name="Cooper P.J."/>
            <person name="Grencis R.K."/>
            <person name="Berriman M."/>
        </authorList>
    </citation>
    <scope>NUCLEOTIDE SEQUENCE [LARGE SCALE GENOMIC DNA]</scope>
</reference>
<name>A0A077ZLQ0_TRITR</name>
<organism evidence="1 2">
    <name type="scientific">Trichuris trichiura</name>
    <name type="common">Whipworm</name>
    <name type="synonym">Trichocephalus trichiurus</name>
    <dbReference type="NCBI Taxonomy" id="36087"/>
    <lineage>
        <taxon>Eukaryota</taxon>
        <taxon>Metazoa</taxon>
        <taxon>Ecdysozoa</taxon>
        <taxon>Nematoda</taxon>
        <taxon>Enoplea</taxon>
        <taxon>Dorylaimia</taxon>
        <taxon>Trichinellida</taxon>
        <taxon>Trichuridae</taxon>
        <taxon>Trichuris</taxon>
    </lineage>
</organism>
<accession>A0A077ZLQ0</accession>
<keyword evidence="2" id="KW-1185">Reference proteome</keyword>
<protein>
    <submittedName>
        <fullName evidence="1">Small heat shock protein</fullName>
    </submittedName>
</protein>
<dbReference type="OrthoDB" id="1431247at2759"/>
<gene>
    <name evidence="1" type="ORF">TTRE_0000903301</name>
</gene>
<proteinExistence type="predicted"/>
<keyword evidence="1" id="KW-0346">Stress response</keyword>
<dbReference type="EMBL" id="HG807270">
    <property type="protein sequence ID" value="CDW60643.1"/>
    <property type="molecule type" value="Genomic_DNA"/>
</dbReference>
<dbReference type="Proteomes" id="UP000030665">
    <property type="component" value="Unassembled WGS sequence"/>
</dbReference>
<evidence type="ECO:0000313" key="2">
    <source>
        <dbReference type="Proteomes" id="UP000030665"/>
    </source>
</evidence>
<dbReference type="AlphaFoldDB" id="A0A077ZLQ0"/>